<sequence length="660" mass="73929">MASQFKMTTLFIFKSLIFSQFLLVSGQDGRRCPHSFSCGDLGQITFPFTVTESPHCGILAISGCDNKNISAPKTIQLGKTPSKQFIPVSSVDGDTIAVTDEAQRKNLLSKKCQAFHNYSLPPTSPLASFYIKYNITMFKCNHSLSVVPPKSFGKYTNCSGYNIYYDIQKTLKPPGFKVPSSLAKCTMFHVAIRDIPTSDPFYFLSADTAIEVQLSHDCNKCIRHRGGRCQLDIHGKFHCAQVAEDKGLAWKLGLGIALLVVIIITGLLIIWRCKLRVPEFYSKKYTESDSVYHGVPVFTFKDLEVATKKFDSSRELGEGGFGTVYYGKLKDGREVAVKRLYQHNFKRVEQFMNEINILTRLRHRNLVTLYGCTSHQSHELLLVYEYISNGTVASHLRRESGFLPWHIRMKVALETATALAYLHASEIIHRDVKTNNILLDNTFCIKVADFGLSKLFPNDVTHVSTAPQGTPGYVDPEYHQCYRLTSKSDVYSFGVVLVELISSMPAVDMSRDKDEINLANLAVRKIQKSAIHELVDPSLGFESDNDVKRKIVSIAELAFQCLQRDKELRPSMDEVLEVLRRIDSGSVSGRDEFGHVEEVIDGGPRISCIDVRSLSPSSPDHVEVKLLKNKKLTPSPKSMTDKWDSESTTSNVSGQSASRM</sequence>
<accession>A0A2Z6LI00</accession>
<evidence type="ECO:0000256" key="9">
    <source>
        <dbReference type="ARBA" id="ARBA00022989"/>
    </source>
</evidence>
<evidence type="ECO:0000256" key="13">
    <source>
        <dbReference type="SAM" id="MobiDB-lite"/>
    </source>
</evidence>
<dbReference type="InterPro" id="IPR017441">
    <property type="entry name" value="Protein_kinase_ATP_BS"/>
</dbReference>
<evidence type="ECO:0000256" key="12">
    <source>
        <dbReference type="PROSITE-ProRule" id="PRU10141"/>
    </source>
</evidence>
<evidence type="ECO:0000256" key="6">
    <source>
        <dbReference type="ARBA" id="ARBA00022741"/>
    </source>
</evidence>
<organism evidence="17 18">
    <name type="scientific">Trifolium subterraneum</name>
    <name type="common">Subterranean clover</name>
    <dbReference type="NCBI Taxonomy" id="3900"/>
    <lineage>
        <taxon>Eukaryota</taxon>
        <taxon>Viridiplantae</taxon>
        <taxon>Streptophyta</taxon>
        <taxon>Embryophyta</taxon>
        <taxon>Tracheophyta</taxon>
        <taxon>Spermatophyta</taxon>
        <taxon>Magnoliopsida</taxon>
        <taxon>eudicotyledons</taxon>
        <taxon>Gunneridae</taxon>
        <taxon>Pentapetalae</taxon>
        <taxon>rosids</taxon>
        <taxon>fabids</taxon>
        <taxon>Fabales</taxon>
        <taxon>Fabaceae</taxon>
        <taxon>Papilionoideae</taxon>
        <taxon>50 kb inversion clade</taxon>
        <taxon>NPAAA clade</taxon>
        <taxon>Hologalegina</taxon>
        <taxon>IRL clade</taxon>
        <taxon>Trifolieae</taxon>
        <taxon>Trifolium</taxon>
    </lineage>
</organism>
<keyword evidence="4 14" id="KW-0812">Transmembrane</keyword>
<evidence type="ECO:0000256" key="7">
    <source>
        <dbReference type="ARBA" id="ARBA00022777"/>
    </source>
</evidence>
<evidence type="ECO:0000256" key="8">
    <source>
        <dbReference type="ARBA" id="ARBA00022840"/>
    </source>
</evidence>
<feature type="transmembrane region" description="Helical" evidence="14">
    <location>
        <begin position="248"/>
        <end position="271"/>
    </location>
</feature>
<dbReference type="FunFam" id="3.30.200.20:FF:000039">
    <property type="entry name" value="receptor-like protein kinase FERONIA"/>
    <property type="match status" value="1"/>
</dbReference>
<feature type="chain" id="PRO_5016252175" description="Protein kinase domain-containing protein" evidence="15">
    <location>
        <begin position="27"/>
        <end position="660"/>
    </location>
</feature>
<evidence type="ECO:0000313" key="17">
    <source>
        <dbReference type="EMBL" id="GAU14786.1"/>
    </source>
</evidence>
<dbReference type="PROSITE" id="PS00108">
    <property type="entry name" value="PROTEIN_KINASE_ST"/>
    <property type="match status" value="1"/>
</dbReference>
<protein>
    <recommendedName>
        <fullName evidence="16">Protein kinase domain-containing protein</fullName>
    </recommendedName>
</protein>
<evidence type="ECO:0000256" key="15">
    <source>
        <dbReference type="SAM" id="SignalP"/>
    </source>
</evidence>
<dbReference type="Gene3D" id="1.10.510.10">
    <property type="entry name" value="Transferase(Phosphotransferase) domain 1"/>
    <property type="match status" value="1"/>
</dbReference>
<keyword evidence="18" id="KW-1185">Reference proteome</keyword>
<dbReference type="PROSITE" id="PS00107">
    <property type="entry name" value="PROTEIN_KINASE_ATP"/>
    <property type="match status" value="1"/>
</dbReference>
<dbReference type="PANTHER" id="PTHR46008">
    <property type="entry name" value="LEAF RUST 10 DISEASE-RESISTANCE LOCUS RECEPTOR-LIKE PROTEIN KINASE-LIKE 1.4"/>
    <property type="match status" value="1"/>
</dbReference>
<dbReference type="FunFam" id="1.10.510.10:FF:000161">
    <property type="entry name" value="Wall-associated receptor kinase-like 20"/>
    <property type="match status" value="1"/>
</dbReference>
<dbReference type="OrthoDB" id="4062651at2759"/>
<dbReference type="InterPro" id="IPR008271">
    <property type="entry name" value="Ser/Thr_kinase_AS"/>
</dbReference>
<dbReference type="Pfam" id="PF00069">
    <property type="entry name" value="Pkinase"/>
    <property type="match status" value="1"/>
</dbReference>
<dbReference type="PANTHER" id="PTHR46008:SF2">
    <property type="entry name" value="LEAF RUST 10 DISEASE-RESISTANCE LOCUS RECEPTOR-LIKE PROTEIN KINASE-LIKE 1.4"/>
    <property type="match status" value="1"/>
</dbReference>
<evidence type="ECO:0000256" key="4">
    <source>
        <dbReference type="ARBA" id="ARBA00022692"/>
    </source>
</evidence>
<dbReference type="AlphaFoldDB" id="A0A2Z6LI00"/>
<feature type="region of interest" description="Disordered" evidence="13">
    <location>
        <begin position="630"/>
        <end position="660"/>
    </location>
</feature>
<evidence type="ECO:0000256" key="10">
    <source>
        <dbReference type="ARBA" id="ARBA00023136"/>
    </source>
</evidence>
<feature type="compositionally biased region" description="Polar residues" evidence="13">
    <location>
        <begin position="646"/>
        <end position="660"/>
    </location>
</feature>
<dbReference type="Gene3D" id="3.30.200.20">
    <property type="entry name" value="Phosphorylase Kinase, domain 1"/>
    <property type="match status" value="1"/>
</dbReference>
<feature type="domain" description="Protein kinase" evidence="16">
    <location>
        <begin position="310"/>
        <end position="582"/>
    </location>
</feature>
<dbReference type="GO" id="GO:0004674">
    <property type="term" value="F:protein serine/threonine kinase activity"/>
    <property type="evidence" value="ECO:0007669"/>
    <property type="project" value="UniProtKB-KW"/>
</dbReference>
<name>A0A2Z6LI00_TRISU</name>
<dbReference type="PROSITE" id="PS50011">
    <property type="entry name" value="PROTEIN_KINASE_DOM"/>
    <property type="match status" value="1"/>
</dbReference>
<evidence type="ECO:0000259" key="16">
    <source>
        <dbReference type="PROSITE" id="PS50011"/>
    </source>
</evidence>
<dbReference type="SMART" id="SM00220">
    <property type="entry name" value="S_TKc"/>
    <property type="match status" value="1"/>
</dbReference>
<evidence type="ECO:0000256" key="2">
    <source>
        <dbReference type="ARBA" id="ARBA00022527"/>
    </source>
</evidence>
<reference evidence="18" key="1">
    <citation type="journal article" date="2017" name="Front. Plant Sci.">
        <title>Climate Clever Clovers: New Paradigm to Reduce the Environmental Footprint of Ruminants by Breeding Low Methanogenic Forages Utilizing Haplotype Variation.</title>
        <authorList>
            <person name="Kaur P."/>
            <person name="Appels R."/>
            <person name="Bayer P.E."/>
            <person name="Keeble-Gagnere G."/>
            <person name="Wang J."/>
            <person name="Hirakawa H."/>
            <person name="Shirasawa K."/>
            <person name="Vercoe P."/>
            <person name="Stefanova K."/>
            <person name="Durmic Z."/>
            <person name="Nichols P."/>
            <person name="Revell C."/>
            <person name="Isobe S.N."/>
            <person name="Edwards D."/>
            <person name="Erskine W."/>
        </authorList>
    </citation>
    <scope>NUCLEOTIDE SEQUENCE [LARGE SCALE GENOMIC DNA]</scope>
    <source>
        <strain evidence="18">cv. Daliak</strain>
    </source>
</reference>
<keyword evidence="8 12" id="KW-0067">ATP-binding</keyword>
<keyword evidence="2" id="KW-0723">Serine/threonine-protein kinase</keyword>
<evidence type="ECO:0000256" key="1">
    <source>
        <dbReference type="ARBA" id="ARBA00004167"/>
    </source>
</evidence>
<gene>
    <name evidence="17" type="ORF">TSUD_49980</name>
</gene>
<proteinExistence type="predicted"/>
<comment type="subcellular location">
    <subcellularLocation>
        <location evidence="1">Membrane</location>
        <topology evidence="1">Single-pass membrane protein</topology>
    </subcellularLocation>
</comment>
<dbReference type="InterPro" id="IPR011009">
    <property type="entry name" value="Kinase-like_dom_sf"/>
</dbReference>
<evidence type="ECO:0000313" key="18">
    <source>
        <dbReference type="Proteomes" id="UP000242715"/>
    </source>
</evidence>
<feature type="signal peptide" evidence="15">
    <location>
        <begin position="1"/>
        <end position="26"/>
    </location>
</feature>
<feature type="binding site" evidence="12">
    <location>
        <position position="338"/>
    </location>
    <ligand>
        <name>ATP</name>
        <dbReference type="ChEBI" id="CHEBI:30616"/>
    </ligand>
</feature>
<keyword evidence="10 14" id="KW-0472">Membrane</keyword>
<dbReference type="EMBL" id="DF973147">
    <property type="protein sequence ID" value="GAU14786.1"/>
    <property type="molecule type" value="Genomic_DNA"/>
</dbReference>
<dbReference type="GO" id="GO:0005886">
    <property type="term" value="C:plasma membrane"/>
    <property type="evidence" value="ECO:0007669"/>
    <property type="project" value="UniProtKB-ARBA"/>
</dbReference>
<keyword evidence="5 15" id="KW-0732">Signal</keyword>
<keyword evidence="7" id="KW-0418">Kinase</keyword>
<dbReference type="Proteomes" id="UP000242715">
    <property type="component" value="Unassembled WGS sequence"/>
</dbReference>
<dbReference type="InterPro" id="IPR000719">
    <property type="entry name" value="Prot_kinase_dom"/>
</dbReference>
<keyword evidence="6 12" id="KW-0547">Nucleotide-binding</keyword>
<evidence type="ECO:0000256" key="5">
    <source>
        <dbReference type="ARBA" id="ARBA00022729"/>
    </source>
</evidence>
<keyword evidence="9 14" id="KW-1133">Transmembrane helix</keyword>
<dbReference type="SUPFAM" id="SSF56112">
    <property type="entry name" value="Protein kinase-like (PK-like)"/>
    <property type="match status" value="1"/>
</dbReference>
<evidence type="ECO:0000256" key="14">
    <source>
        <dbReference type="SAM" id="Phobius"/>
    </source>
</evidence>
<keyword evidence="11" id="KW-0325">Glycoprotein</keyword>
<evidence type="ECO:0000256" key="11">
    <source>
        <dbReference type="ARBA" id="ARBA00023180"/>
    </source>
</evidence>
<keyword evidence="3" id="KW-0808">Transferase</keyword>
<evidence type="ECO:0000256" key="3">
    <source>
        <dbReference type="ARBA" id="ARBA00022679"/>
    </source>
</evidence>
<dbReference type="GO" id="GO:0005524">
    <property type="term" value="F:ATP binding"/>
    <property type="evidence" value="ECO:0007669"/>
    <property type="project" value="UniProtKB-UniRule"/>
</dbReference>